<evidence type="ECO:0000313" key="1">
    <source>
        <dbReference type="EMBL" id="SJM34724.1"/>
    </source>
</evidence>
<keyword evidence="2" id="KW-1185">Reference proteome</keyword>
<sequence>MLGVWVEGAHACGGPRYLNGLPIKKSPRCRFAREGELVRIRPKLRFLRHREDCYSSLFKAL</sequence>
<gene>
    <name evidence="1" type="ORF">BQ8482_490063</name>
</gene>
<dbReference type="EMBL" id="FUIG01000058">
    <property type="protein sequence ID" value="SJM34724.1"/>
    <property type="molecule type" value="Genomic_DNA"/>
</dbReference>
<reference evidence="2" key="1">
    <citation type="submission" date="2016-12" db="EMBL/GenBank/DDBJ databases">
        <authorList>
            <person name="Brunel B."/>
        </authorList>
    </citation>
    <scope>NUCLEOTIDE SEQUENCE [LARGE SCALE GENOMIC DNA]</scope>
</reference>
<organism evidence="1 2">
    <name type="scientific">Mesorhizobium delmotii</name>
    <dbReference type="NCBI Taxonomy" id="1631247"/>
    <lineage>
        <taxon>Bacteria</taxon>
        <taxon>Pseudomonadati</taxon>
        <taxon>Pseudomonadota</taxon>
        <taxon>Alphaproteobacteria</taxon>
        <taxon>Hyphomicrobiales</taxon>
        <taxon>Phyllobacteriaceae</taxon>
        <taxon>Mesorhizobium</taxon>
    </lineage>
</organism>
<dbReference type="AlphaFoldDB" id="A0A2P9AU73"/>
<proteinExistence type="predicted"/>
<accession>A0A2P9AU73</accession>
<dbReference type="Proteomes" id="UP000245698">
    <property type="component" value="Unassembled WGS sequence"/>
</dbReference>
<name>A0A2P9AU73_9HYPH</name>
<evidence type="ECO:0000313" key="2">
    <source>
        <dbReference type="Proteomes" id="UP000245698"/>
    </source>
</evidence>
<protein>
    <submittedName>
        <fullName evidence="1">Uncharacterized protein</fullName>
    </submittedName>
</protein>